<dbReference type="GO" id="GO:0008203">
    <property type="term" value="P:cholesterol metabolic process"/>
    <property type="evidence" value="ECO:0007669"/>
    <property type="project" value="UniProtKB-KW"/>
</dbReference>
<evidence type="ECO:0000256" key="12">
    <source>
        <dbReference type="ARBA" id="ARBA00049723"/>
    </source>
</evidence>
<sequence length="1148" mass="126693">MRRISLPLDKLKPHYDVVVIGSGYGGGIAASRLSRAGQKVCLLERGKEFLPGEFPDTLPEALAEMQFRSKAGNVGDESGLYDFHVNDDINVLVGCGLGGTSLINANVVIEADERVYGDPVWPRAFLDDLQDGMKKGFDRAQAMLGANPYPTGARGYPSLKKAEAQLKCAEVLGKPFEMVNLAVTFEEHKDGTNAFGVEQEICNNCGDCVSGCNEGAKNTVQMNYLPDAYNFGAEIFTELNVEYIEKHGEKWQVHFKALGAERAIFDAEHPFVSADRVVISAGTLGSTEILLRSREKGLSCSDRLGHSFTGNGDVLGFAYNNDKRITGVGWGMREPDKENPVGPTITSAVDTRKSSENYLEGMTIEEGALPSPLAAVLPSFFATLSKLIGKDTDSGVVDFISEKTRELKSLLFGAYYGAVQNTQTYLIMCHDSSDGVMVLEDGKLRVKWPDVGKQAIFEKANKILLEMTKALGGTYIPNPLWSKKSLYTKFAGNDLMTVHPLGGCVMAEEASNGVTNHKGQVFSDVSGTAVHEGLYVSDGSVIPRSLGTNPLLTISAIAERNMALLAKEQNWTLNTEFGSTPPPPSPPQKVGIQFTETMTGYFSREEKDDYQSAADKGKSSDSPFEFTLTVISKDLETMLSDENHEAAMFGTVSAPKLSDEVMTVNGGIFNLFVRDDENVDTKKMLYRMLITAQDGKQYYFEGFKSIHDDPGLDIWADTTTLYITLYEGSDVTAPVLGKGILKILPLDFAKQMTTMKVNNAKDTVERLKYLSKFGLFFSGSLFNTYGAVLTGLNYLDPDATPRKKRALRVSAPEVHDFKTEDGVNLRLTRYQGGTRGPVILAHGLGVSSRIFSTDTIDTNLLEYLHANRFDVWLLDFRVSIELPASEQQSTGDEVAQYDFPAAVEVVRKVTGAETVQMVVHCYGAATWTMSMLGGHLNNVRSAVVSQVSTHAKASLPNKVKSALFLPSLLDKLGVDSMTSYVDENSDWNEKLMDQALKLYPIQKEEQCQNPVCRRVTFLYGQLYEHDQINDVMHRNFHELFTVANISAFEHLARIFRKGHLVDADGQEKYLPHLERLAIPLTFISGAENECYLPESTEITYKLLQEKNGKNLYKRHLIPNYGHIDCMFGKNAVRDVYPYILAGLDEEGV</sequence>
<evidence type="ECO:0000256" key="9">
    <source>
        <dbReference type="ARBA" id="ARBA00023235"/>
    </source>
</evidence>
<dbReference type="Pfam" id="PF05199">
    <property type="entry name" value="GMC_oxred_C"/>
    <property type="match status" value="1"/>
</dbReference>
<keyword evidence="2" id="KW-0153">Cholesterol metabolism</keyword>
<evidence type="ECO:0000256" key="8">
    <source>
        <dbReference type="ARBA" id="ARBA00023221"/>
    </source>
</evidence>
<dbReference type="PROSITE" id="PS51379">
    <property type="entry name" value="4FE4S_FER_2"/>
    <property type="match status" value="1"/>
</dbReference>
<name>A0A3B1D576_9ZZZZ</name>
<gene>
    <name evidence="16" type="ORF">MNBD_NITROSPIRAE01-1819</name>
</gene>
<dbReference type="PRINTS" id="PR00411">
    <property type="entry name" value="PNDRDTASEI"/>
</dbReference>
<dbReference type="EMBL" id="UOGF01000081">
    <property type="protein sequence ID" value="VAX31953.1"/>
    <property type="molecule type" value="Genomic_DNA"/>
</dbReference>
<keyword evidence="9" id="KW-0413">Isomerase</keyword>
<dbReference type="GO" id="GO:0004769">
    <property type="term" value="F:steroid Delta-isomerase activity"/>
    <property type="evidence" value="ECO:0007669"/>
    <property type="project" value="UniProtKB-EC"/>
</dbReference>
<keyword evidence="6" id="KW-0443">Lipid metabolism</keyword>
<protein>
    <recommendedName>
        <fullName evidence="13">Cholesterol oxidase</fullName>
        <ecNumber evidence="12">1.1.3.6</ecNumber>
        <ecNumber evidence="10">5.3.3.1</ecNumber>
    </recommendedName>
    <alternativeName>
        <fullName evidence="14">Cholesterol isomerase</fullName>
    </alternativeName>
</protein>
<dbReference type="InterPro" id="IPR036188">
    <property type="entry name" value="FAD/NAD-bd_sf"/>
</dbReference>
<dbReference type="EC" id="1.1.3.6" evidence="12"/>
<dbReference type="PANTHER" id="PTHR47470:SF1">
    <property type="entry name" value="FAD-DEPENDENT OXIDOREDUCTASE 2 FAD BINDING DOMAIN-CONTAINING PROTEIN"/>
    <property type="match status" value="1"/>
</dbReference>
<keyword evidence="5" id="KW-0560">Oxidoreductase</keyword>
<dbReference type="InterPro" id="IPR017896">
    <property type="entry name" value="4Fe4S_Fe-S-bd"/>
</dbReference>
<dbReference type="AlphaFoldDB" id="A0A3B1D576"/>
<dbReference type="Pfam" id="PF00732">
    <property type="entry name" value="GMC_oxred_N"/>
    <property type="match status" value="1"/>
</dbReference>
<reference evidence="16" key="1">
    <citation type="submission" date="2018-06" db="EMBL/GenBank/DDBJ databases">
        <authorList>
            <person name="Zhirakovskaya E."/>
        </authorList>
    </citation>
    <scope>NUCLEOTIDE SEQUENCE</scope>
</reference>
<evidence type="ECO:0000256" key="11">
    <source>
        <dbReference type="ARBA" id="ARBA00049645"/>
    </source>
</evidence>
<evidence type="ECO:0000256" key="10">
    <source>
        <dbReference type="ARBA" id="ARBA00038856"/>
    </source>
</evidence>
<dbReference type="InterPro" id="IPR007867">
    <property type="entry name" value="GMC_OxRtase_C"/>
</dbReference>
<dbReference type="GO" id="GO:0016995">
    <property type="term" value="F:cholesterol oxidase activity"/>
    <property type="evidence" value="ECO:0007669"/>
    <property type="project" value="UniProtKB-EC"/>
</dbReference>
<dbReference type="Pfam" id="PF00890">
    <property type="entry name" value="FAD_binding_2"/>
    <property type="match status" value="1"/>
</dbReference>
<comment type="cofactor">
    <cofactor evidence="1">
        <name>FAD</name>
        <dbReference type="ChEBI" id="CHEBI:57692"/>
    </cofactor>
</comment>
<evidence type="ECO:0000313" key="16">
    <source>
        <dbReference type="EMBL" id="VAX31953.1"/>
    </source>
</evidence>
<organism evidence="16">
    <name type="scientific">hydrothermal vent metagenome</name>
    <dbReference type="NCBI Taxonomy" id="652676"/>
    <lineage>
        <taxon>unclassified sequences</taxon>
        <taxon>metagenomes</taxon>
        <taxon>ecological metagenomes</taxon>
    </lineage>
</organism>
<keyword evidence="7" id="KW-1207">Sterol metabolism</keyword>
<evidence type="ECO:0000256" key="13">
    <source>
        <dbReference type="ARBA" id="ARBA00049744"/>
    </source>
</evidence>
<evidence type="ECO:0000256" key="2">
    <source>
        <dbReference type="ARBA" id="ARBA00022548"/>
    </source>
</evidence>
<dbReference type="InterPro" id="IPR052542">
    <property type="entry name" value="Cholesterol_Oxidase"/>
</dbReference>
<dbReference type="EC" id="5.3.3.1" evidence="10"/>
<accession>A0A3B1D576</accession>
<evidence type="ECO:0000259" key="15">
    <source>
        <dbReference type="PROSITE" id="PS51379"/>
    </source>
</evidence>
<evidence type="ECO:0000256" key="5">
    <source>
        <dbReference type="ARBA" id="ARBA00023002"/>
    </source>
</evidence>
<dbReference type="Gene3D" id="3.40.50.1820">
    <property type="entry name" value="alpha/beta hydrolase"/>
    <property type="match status" value="1"/>
</dbReference>
<comment type="pathway">
    <text evidence="11">Steroid metabolism; cholesterol degradation.</text>
</comment>
<dbReference type="InterPro" id="IPR003953">
    <property type="entry name" value="FAD-dep_OxRdtase_2_FAD-bd"/>
</dbReference>
<dbReference type="SUPFAM" id="SSF51905">
    <property type="entry name" value="FAD/NAD(P)-binding domain"/>
    <property type="match status" value="1"/>
</dbReference>
<proteinExistence type="predicted"/>
<dbReference type="SUPFAM" id="SSF53474">
    <property type="entry name" value="alpha/beta-Hydrolases"/>
    <property type="match status" value="1"/>
</dbReference>
<evidence type="ECO:0000256" key="14">
    <source>
        <dbReference type="ARBA" id="ARBA00049778"/>
    </source>
</evidence>
<evidence type="ECO:0000256" key="6">
    <source>
        <dbReference type="ARBA" id="ARBA00023098"/>
    </source>
</evidence>
<dbReference type="PANTHER" id="PTHR47470">
    <property type="entry name" value="CHOLESTEROL OXIDASE"/>
    <property type="match status" value="1"/>
</dbReference>
<dbReference type="Gene3D" id="3.50.50.60">
    <property type="entry name" value="FAD/NAD(P)-binding domain"/>
    <property type="match status" value="3"/>
</dbReference>
<keyword evidence="4" id="KW-0274">FAD</keyword>
<keyword evidence="8" id="KW-0753">Steroid metabolism</keyword>
<evidence type="ECO:0000256" key="1">
    <source>
        <dbReference type="ARBA" id="ARBA00001974"/>
    </source>
</evidence>
<dbReference type="GO" id="GO:0050660">
    <property type="term" value="F:flavin adenine dinucleotide binding"/>
    <property type="evidence" value="ECO:0007669"/>
    <property type="project" value="InterPro"/>
</dbReference>
<feature type="domain" description="4Fe-4S ferredoxin-type" evidence="15">
    <location>
        <begin position="193"/>
        <end position="222"/>
    </location>
</feature>
<evidence type="ECO:0000256" key="3">
    <source>
        <dbReference type="ARBA" id="ARBA00022630"/>
    </source>
</evidence>
<evidence type="ECO:0000256" key="4">
    <source>
        <dbReference type="ARBA" id="ARBA00022827"/>
    </source>
</evidence>
<dbReference type="InterPro" id="IPR029058">
    <property type="entry name" value="AB_hydrolase_fold"/>
</dbReference>
<evidence type="ECO:0000256" key="7">
    <source>
        <dbReference type="ARBA" id="ARBA00023166"/>
    </source>
</evidence>
<keyword evidence="3" id="KW-0285">Flavoprotein</keyword>
<dbReference type="InterPro" id="IPR000172">
    <property type="entry name" value="GMC_OxRdtase_N"/>
</dbReference>